<dbReference type="AlphaFoldDB" id="A0A2T0QE02"/>
<reference evidence="1 2" key="1">
    <citation type="submission" date="2018-03" db="EMBL/GenBank/DDBJ databases">
        <title>Genomic Encyclopedia of Archaeal and Bacterial Type Strains, Phase II (KMG-II): from individual species to whole genera.</title>
        <authorList>
            <person name="Goeker M."/>
        </authorList>
    </citation>
    <scope>NUCLEOTIDE SEQUENCE [LARGE SCALE GENOMIC DNA]</scope>
    <source>
        <strain evidence="1 2">DSM 45601</strain>
    </source>
</reference>
<dbReference type="OrthoDB" id="3475695at2"/>
<accession>A0A2T0QE02</accession>
<proteinExistence type="predicted"/>
<protein>
    <submittedName>
        <fullName evidence="1">Uncharacterized protein</fullName>
    </submittedName>
</protein>
<evidence type="ECO:0000313" key="1">
    <source>
        <dbReference type="EMBL" id="PRY02138.1"/>
    </source>
</evidence>
<dbReference type="RefSeq" id="WP_106239145.1">
    <property type="nucleotide sequence ID" value="NZ_PVZC01000001.1"/>
</dbReference>
<evidence type="ECO:0000313" key="2">
    <source>
        <dbReference type="Proteomes" id="UP000237846"/>
    </source>
</evidence>
<dbReference type="Proteomes" id="UP000237846">
    <property type="component" value="Unassembled WGS sequence"/>
</dbReference>
<comment type="caution">
    <text evidence="1">The sequence shown here is derived from an EMBL/GenBank/DDBJ whole genome shotgun (WGS) entry which is preliminary data.</text>
</comment>
<name>A0A2T0QE02_9ACTN</name>
<keyword evidence="2" id="KW-1185">Reference proteome</keyword>
<dbReference type="EMBL" id="PVZC01000001">
    <property type="protein sequence ID" value="PRY02138.1"/>
    <property type="molecule type" value="Genomic_DNA"/>
</dbReference>
<gene>
    <name evidence="1" type="ORF">CLV72_101738</name>
</gene>
<sequence length="153" mass="16922">MALAVTDEQLATLRALLSGEVEKYRGLFDRLDRRAAQDGYTALIAAGFFEAVDRKFSTGYEYADIIDFVGRLRAQSDAAAEDVDPHAAELLIRHSLGEDVPVDEIDTKTMVSAQTRVLGRVVQEEGMSGAELDSFLADVRQLADNWLGREQEQ</sequence>
<organism evidence="1 2">
    <name type="scientific">Allonocardiopsis opalescens</name>
    <dbReference type="NCBI Taxonomy" id="1144618"/>
    <lineage>
        <taxon>Bacteria</taxon>
        <taxon>Bacillati</taxon>
        <taxon>Actinomycetota</taxon>
        <taxon>Actinomycetes</taxon>
        <taxon>Streptosporangiales</taxon>
        <taxon>Allonocardiopsis</taxon>
    </lineage>
</organism>